<name>A0A812RFI6_SYMPI</name>
<accession>A0A812RFI6</accession>
<protein>
    <submittedName>
        <fullName evidence="2">ABCG1 protein</fullName>
    </submittedName>
</protein>
<evidence type="ECO:0000313" key="2">
    <source>
        <dbReference type="EMBL" id="CAE7434662.1"/>
    </source>
</evidence>
<dbReference type="EMBL" id="CAJNIZ010020001">
    <property type="protein sequence ID" value="CAE7434662.1"/>
    <property type="molecule type" value="Genomic_DNA"/>
</dbReference>
<keyword evidence="1" id="KW-1133">Transmembrane helix</keyword>
<reference evidence="2" key="1">
    <citation type="submission" date="2021-02" db="EMBL/GenBank/DDBJ databases">
        <authorList>
            <person name="Dougan E. K."/>
            <person name="Rhodes N."/>
            <person name="Thang M."/>
            <person name="Chan C."/>
        </authorList>
    </citation>
    <scope>NUCLEOTIDE SEQUENCE</scope>
</reference>
<comment type="caution">
    <text evidence="2">The sequence shown here is derived from an EMBL/GenBank/DDBJ whole genome shotgun (WGS) entry which is preliminary data.</text>
</comment>
<dbReference type="AlphaFoldDB" id="A0A812RFI6"/>
<evidence type="ECO:0000256" key="1">
    <source>
        <dbReference type="SAM" id="Phobius"/>
    </source>
</evidence>
<evidence type="ECO:0000313" key="3">
    <source>
        <dbReference type="Proteomes" id="UP000649617"/>
    </source>
</evidence>
<keyword evidence="1" id="KW-0812">Transmembrane</keyword>
<sequence>MSLNTTIAIVFVLRADALLASVGLALLGSEALLFGLYGSAVANDATERALLVAGAGATVVGAAIVGGLHESLSGMTAFPGQDEPMNVTA</sequence>
<organism evidence="2 3">
    <name type="scientific">Symbiodinium pilosum</name>
    <name type="common">Dinoflagellate</name>
    <dbReference type="NCBI Taxonomy" id="2952"/>
    <lineage>
        <taxon>Eukaryota</taxon>
        <taxon>Sar</taxon>
        <taxon>Alveolata</taxon>
        <taxon>Dinophyceae</taxon>
        <taxon>Suessiales</taxon>
        <taxon>Symbiodiniaceae</taxon>
        <taxon>Symbiodinium</taxon>
    </lineage>
</organism>
<proteinExistence type="predicted"/>
<keyword evidence="3" id="KW-1185">Reference proteome</keyword>
<gene>
    <name evidence="2" type="primary">ABCG1</name>
    <name evidence="2" type="ORF">SPIL2461_LOCUS10618</name>
</gene>
<keyword evidence="1" id="KW-0472">Membrane</keyword>
<feature type="transmembrane region" description="Helical" evidence="1">
    <location>
        <begin position="6"/>
        <end position="37"/>
    </location>
</feature>
<dbReference type="Proteomes" id="UP000649617">
    <property type="component" value="Unassembled WGS sequence"/>
</dbReference>
<feature type="transmembrane region" description="Helical" evidence="1">
    <location>
        <begin position="49"/>
        <end position="69"/>
    </location>
</feature>